<evidence type="ECO:0000256" key="7">
    <source>
        <dbReference type="ARBA" id="ARBA00023136"/>
    </source>
</evidence>
<dbReference type="InterPro" id="IPR027417">
    <property type="entry name" value="P-loop_NTPase"/>
</dbReference>
<dbReference type="PANTHER" id="PTHR42711">
    <property type="entry name" value="ABC TRANSPORTER ATP-BINDING PROTEIN"/>
    <property type="match status" value="1"/>
</dbReference>
<dbReference type="GO" id="GO:0005886">
    <property type="term" value="C:plasma membrane"/>
    <property type="evidence" value="ECO:0007669"/>
    <property type="project" value="UniProtKB-SubCell"/>
</dbReference>
<evidence type="ECO:0000256" key="8">
    <source>
        <dbReference type="ARBA" id="ARBA00023251"/>
    </source>
</evidence>
<dbReference type="AlphaFoldDB" id="A0A3E0GU51"/>
<evidence type="ECO:0000256" key="6">
    <source>
        <dbReference type="ARBA" id="ARBA00022967"/>
    </source>
</evidence>
<dbReference type="SMART" id="SM00382">
    <property type="entry name" value="AAA"/>
    <property type="match status" value="1"/>
</dbReference>
<comment type="subcellular location">
    <subcellularLocation>
        <location evidence="1">Cell membrane</location>
        <topology evidence="1">Peripheral membrane protein</topology>
        <orientation evidence="1">Cytoplasmic side</orientation>
    </subcellularLocation>
</comment>
<dbReference type="InterPro" id="IPR050763">
    <property type="entry name" value="ABC_transporter_ATP-binding"/>
</dbReference>
<dbReference type="GO" id="GO:0005524">
    <property type="term" value="F:ATP binding"/>
    <property type="evidence" value="ECO:0007669"/>
    <property type="project" value="UniProtKB-KW"/>
</dbReference>
<proteinExistence type="inferred from homology"/>
<dbReference type="Proteomes" id="UP000256269">
    <property type="component" value="Unassembled WGS sequence"/>
</dbReference>
<dbReference type="EMBL" id="QUNO01000031">
    <property type="protein sequence ID" value="REH26971.1"/>
    <property type="molecule type" value="Genomic_DNA"/>
</dbReference>
<evidence type="ECO:0000256" key="3">
    <source>
        <dbReference type="ARBA" id="ARBA00022475"/>
    </source>
</evidence>
<dbReference type="GO" id="GO:0046677">
    <property type="term" value="P:response to antibiotic"/>
    <property type="evidence" value="ECO:0007669"/>
    <property type="project" value="UniProtKB-KW"/>
</dbReference>
<dbReference type="Pfam" id="PF00005">
    <property type="entry name" value="ABC_tran"/>
    <property type="match status" value="1"/>
</dbReference>
<accession>A0A3E0GU51</accession>
<dbReference type="GO" id="GO:0043215">
    <property type="term" value="P:daunorubicin transport"/>
    <property type="evidence" value="ECO:0007669"/>
    <property type="project" value="InterPro"/>
</dbReference>
<organism evidence="11 12">
    <name type="scientific">Kutzneria buriramensis</name>
    <dbReference type="NCBI Taxonomy" id="1045776"/>
    <lineage>
        <taxon>Bacteria</taxon>
        <taxon>Bacillati</taxon>
        <taxon>Actinomycetota</taxon>
        <taxon>Actinomycetes</taxon>
        <taxon>Pseudonocardiales</taxon>
        <taxon>Pseudonocardiaceae</taxon>
        <taxon>Kutzneria</taxon>
    </lineage>
</organism>
<reference evidence="11 12" key="1">
    <citation type="submission" date="2018-08" db="EMBL/GenBank/DDBJ databases">
        <title>Genomic Encyclopedia of Archaeal and Bacterial Type Strains, Phase II (KMG-II): from individual species to whole genera.</title>
        <authorList>
            <person name="Goeker M."/>
        </authorList>
    </citation>
    <scope>NUCLEOTIDE SEQUENCE [LARGE SCALE GENOMIC DNA]</scope>
    <source>
        <strain evidence="11 12">DSM 45791</strain>
    </source>
</reference>
<dbReference type="InterPro" id="IPR017871">
    <property type="entry name" value="ABC_transporter-like_CS"/>
</dbReference>
<dbReference type="PANTHER" id="PTHR42711:SF19">
    <property type="entry name" value="DOXORUBICIN RESISTANCE ATP-BINDING PROTEIN DRRA"/>
    <property type="match status" value="1"/>
</dbReference>
<protein>
    <submittedName>
        <fullName evidence="11">ABC-2 type transport system ATP-binding protein</fullName>
    </submittedName>
</protein>
<dbReference type="SUPFAM" id="SSF52540">
    <property type="entry name" value="P-loop containing nucleoside triphosphate hydrolases"/>
    <property type="match status" value="1"/>
</dbReference>
<evidence type="ECO:0000256" key="4">
    <source>
        <dbReference type="ARBA" id="ARBA00022741"/>
    </source>
</evidence>
<sequence>MDTIIETHGLRKRFPGHEALRGIDLQVPAGTVFGLLGHNGAGKTTTVRILATLLRADGGQARVAGHDVASDPLSARRHIGLAGQYAAVDGQLTGRENLVLLGRLTRLSPRDARARAVELLAQFDLTAAADRLAGMYSGGMRRRLDLACCLVHRPSVLFLDEPSAGLDPASRQLLWAEIRAQVDAGTTVLLTTQYLEEADQLADRIAVLAAGEVVAEGTPDQLKRDVGGEWLEVSLATPADLPYAWSVLAPLRPKDRDAAEGRLSVPLSDGMSTVAAAAVALRDAGLEIADFAIRRPSLDDVYFSLTGPTSQGAQL</sequence>
<dbReference type="InterPro" id="IPR003439">
    <property type="entry name" value="ABC_transporter-like_ATP-bd"/>
</dbReference>
<comment type="similarity">
    <text evidence="9">Belongs to the ABC transporter superfamily. Drug exporter-1 (DrugE1) (TC 3.A.1.105) family.</text>
</comment>
<dbReference type="PROSITE" id="PS50893">
    <property type="entry name" value="ABC_TRANSPORTER_2"/>
    <property type="match status" value="1"/>
</dbReference>
<dbReference type="GO" id="GO:1900753">
    <property type="term" value="P:doxorubicin transport"/>
    <property type="evidence" value="ECO:0007669"/>
    <property type="project" value="InterPro"/>
</dbReference>
<evidence type="ECO:0000256" key="2">
    <source>
        <dbReference type="ARBA" id="ARBA00022448"/>
    </source>
</evidence>
<dbReference type="InterPro" id="IPR003593">
    <property type="entry name" value="AAA+_ATPase"/>
</dbReference>
<evidence type="ECO:0000256" key="5">
    <source>
        <dbReference type="ARBA" id="ARBA00022840"/>
    </source>
</evidence>
<dbReference type="NCBIfam" id="TIGR01188">
    <property type="entry name" value="drrA"/>
    <property type="match status" value="1"/>
</dbReference>
<gene>
    <name evidence="11" type="ORF">BCF44_13126</name>
</gene>
<evidence type="ECO:0000313" key="11">
    <source>
        <dbReference type="EMBL" id="REH26971.1"/>
    </source>
</evidence>
<keyword evidence="5 11" id="KW-0067">ATP-binding</keyword>
<evidence type="ECO:0000256" key="9">
    <source>
        <dbReference type="ARBA" id="ARBA00049985"/>
    </source>
</evidence>
<dbReference type="PROSITE" id="PS00211">
    <property type="entry name" value="ABC_TRANSPORTER_1"/>
    <property type="match status" value="1"/>
</dbReference>
<keyword evidence="6" id="KW-1278">Translocase</keyword>
<feature type="domain" description="ABC transporter" evidence="10">
    <location>
        <begin position="5"/>
        <end position="235"/>
    </location>
</feature>
<keyword evidence="2" id="KW-0813">Transport</keyword>
<comment type="caution">
    <text evidence="11">The sequence shown here is derived from an EMBL/GenBank/DDBJ whole genome shotgun (WGS) entry which is preliminary data.</text>
</comment>
<keyword evidence="3" id="KW-1003">Cell membrane</keyword>
<evidence type="ECO:0000313" key="12">
    <source>
        <dbReference type="Proteomes" id="UP000256269"/>
    </source>
</evidence>
<keyword evidence="12" id="KW-1185">Reference proteome</keyword>
<keyword evidence="4" id="KW-0547">Nucleotide-binding</keyword>
<dbReference type="InterPro" id="IPR005894">
    <property type="entry name" value="DrrA"/>
</dbReference>
<name>A0A3E0GU51_9PSEU</name>
<evidence type="ECO:0000256" key="1">
    <source>
        <dbReference type="ARBA" id="ARBA00004413"/>
    </source>
</evidence>
<dbReference type="Gene3D" id="3.40.50.300">
    <property type="entry name" value="P-loop containing nucleotide triphosphate hydrolases"/>
    <property type="match status" value="1"/>
</dbReference>
<keyword evidence="8" id="KW-0046">Antibiotic resistance</keyword>
<evidence type="ECO:0000259" key="10">
    <source>
        <dbReference type="PROSITE" id="PS50893"/>
    </source>
</evidence>
<dbReference type="GO" id="GO:0016887">
    <property type="term" value="F:ATP hydrolysis activity"/>
    <property type="evidence" value="ECO:0007669"/>
    <property type="project" value="InterPro"/>
</dbReference>
<keyword evidence="7" id="KW-0472">Membrane</keyword>
<dbReference type="RefSeq" id="WP_246016285.1">
    <property type="nucleotide sequence ID" value="NZ_CP144375.1"/>
</dbReference>